<evidence type="ECO:0000256" key="11">
    <source>
        <dbReference type="ARBA" id="ARBA00023049"/>
    </source>
</evidence>
<dbReference type="GO" id="GO:0070006">
    <property type="term" value="F:metalloaminopeptidase activity"/>
    <property type="evidence" value="ECO:0007669"/>
    <property type="project" value="TreeGrafter"/>
</dbReference>
<dbReference type="GO" id="GO:0008270">
    <property type="term" value="F:zinc ion binding"/>
    <property type="evidence" value="ECO:0007669"/>
    <property type="project" value="InterPro"/>
</dbReference>
<dbReference type="PANTHER" id="PTHR11533:SF174">
    <property type="entry name" value="PUROMYCIN-SENSITIVE AMINOPEPTIDASE-RELATED"/>
    <property type="match status" value="1"/>
</dbReference>
<dbReference type="InterPro" id="IPR001930">
    <property type="entry name" value="Peptidase_M1"/>
</dbReference>
<evidence type="ECO:0000256" key="5">
    <source>
        <dbReference type="ARBA" id="ARBA00015611"/>
    </source>
</evidence>
<evidence type="ECO:0000256" key="9">
    <source>
        <dbReference type="ARBA" id="ARBA00022801"/>
    </source>
</evidence>
<gene>
    <name evidence="15" type="ORF">COB20_06420</name>
</gene>
<dbReference type="AlphaFoldDB" id="A0A2A4X804"/>
<dbReference type="GO" id="GO:0016285">
    <property type="term" value="F:alanyl aminopeptidase activity"/>
    <property type="evidence" value="ECO:0007669"/>
    <property type="project" value="UniProtKB-EC"/>
</dbReference>
<feature type="signal peptide" evidence="12">
    <location>
        <begin position="1"/>
        <end position="20"/>
    </location>
</feature>
<evidence type="ECO:0000256" key="2">
    <source>
        <dbReference type="ARBA" id="ARBA00001947"/>
    </source>
</evidence>
<dbReference type="PRINTS" id="PR00756">
    <property type="entry name" value="ALADIPTASE"/>
</dbReference>
<evidence type="ECO:0000256" key="7">
    <source>
        <dbReference type="ARBA" id="ARBA00022670"/>
    </source>
</evidence>
<dbReference type="InterPro" id="IPR014782">
    <property type="entry name" value="Peptidase_M1_dom"/>
</dbReference>
<evidence type="ECO:0000256" key="6">
    <source>
        <dbReference type="ARBA" id="ARBA00022438"/>
    </source>
</evidence>
<dbReference type="InterPro" id="IPR045357">
    <property type="entry name" value="Aminopeptidase_N-like_N"/>
</dbReference>
<organism evidence="15 16">
    <name type="scientific">SAR86 cluster bacterium</name>
    <dbReference type="NCBI Taxonomy" id="2030880"/>
    <lineage>
        <taxon>Bacteria</taxon>
        <taxon>Pseudomonadati</taxon>
        <taxon>Pseudomonadota</taxon>
        <taxon>Gammaproteobacteria</taxon>
        <taxon>SAR86 cluster</taxon>
    </lineage>
</organism>
<dbReference type="GO" id="GO:0005737">
    <property type="term" value="C:cytoplasm"/>
    <property type="evidence" value="ECO:0007669"/>
    <property type="project" value="TreeGrafter"/>
</dbReference>
<name>A0A2A4X804_9GAMM</name>
<evidence type="ECO:0000256" key="12">
    <source>
        <dbReference type="SAM" id="SignalP"/>
    </source>
</evidence>
<dbReference type="CDD" id="cd09602">
    <property type="entry name" value="M1_APN"/>
    <property type="match status" value="1"/>
</dbReference>
<evidence type="ECO:0000313" key="15">
    <source>
        <dbReference type="EMBL" id="PCI78634.1"/>
    </source>
</evidence>
<dbReference type="GO" id="GO:0006508">
    <property type="term" value="P:proteolysis"/>
    <property type="evidence" value="ECO:0007669"/>
    <property type="project" value="UniProtKB-KW"/>
</dbReference>
<dbReference type="InterPro" id="IPR027268">
    <property type="entry name" value="Peptidase_M4/M1_CTD_sf"/>
</dbReference>
<comment type="caution">
    <text evidence="15">The sequence shown here is derived from an EMBL/GenBank/DDBJ whole genome shotgun (WGS) entry which is preliminary data.</text>
</comment>
<dbReference type="EC" id="3.4.11.2" evidence="4"/>
<dbReference type="InterPro" id="IPR050344">
    <property type="entry name" value="Peptidase_M1_aminopeptidases"/>
</dbReference>
<proteinExistence type="inferred from homology"/>
<protein>
    <recommendedName>
        <fullName evidence="5">Aminopeptidase N</fullName>
        <ecNumber evidence="4">3.4.11.2</ecNumber>
    </recommendedName>
</protein>
<dbReference type="SUPFAM" id="SSF55486">
    <property type="entry name" value="Metalloproteases ('zincins'), catalytic domain"/>
    <property type="match status" value="1"/>
</dbReference>
<evidence type="ECO:0000313" key="16">
    <source>
        <dbReference type="Proteomes" id="UP000218767"/>
    </source>
</evidence>
<dbReference type="GO" id="GO:0042277">
    <property type="term" value="F:peptide binding"/>
    <property type="evidence" value="ECO:0007669"/>
    <property type="project" value="TreeGrafter"/>
</dbReference>
<dbReference type="Pfam" id="PF01433">
    <property type="entry name" value="Peptidase_M1"/>
    <property type="match status" value="1"/>
</dbReference>
<evidence type="ECO:0000256" key="10">
    <source>
        <dbReference type="ARBA" id="ARBA00022833"/>
    </source>
</evidence>
<evidence type="ECO:0000256" key="4">
    <source>
        <dbReference type="ARBA" id="ARBA00012564"/>
    </source>
</evidence>
<dbReference type="GO" id="GO:0043171">
    <property type="term" value="P:peptide catabolic process"/>
    <property type="evidence" value="ECO:0007669"/>
    <property type="project" value="TreeGrafter"/>
</dbReference>
<keyword evidence="6" id="KW-0031">Aminopeptidase</keyword>
<keyword evidence="8" id="KW-0479">Metal-binding</keyword>
<keyword evidence="7" id="KW-0645">Protease</keyword>
<feature type="domain" description="Aminopeptidase N-like N-terminal" evidence="14">
    <location>
        <begin position="151"/>
        <end position="210"/>
    </location>
</feature>
<accession>A0A2A4X804</accession>
<dbReference type="EMBL" id="NVUL01000029">
    <property type="protein sequence ID" value="PCI78634.1"/>
    <property type="molecule type" value="Genomic_DNA"/>
</dbReference>
<reference evidence="16" key="1">
    <citation type="submission" date="2017-08" db="EMBL/GenBank/DDBJ databases">
        <title>A dynamic microbial community with high functional redundancy inhabits the cold, oxic subseafloor aquifer.</title>
        <authorList>
            <person name="Tully B.J."/>
            <person name="Wheat C.G."/>
            <person name="Glazer B.T."/>
            <person name="Huber J.A."/>
        </authorList>
    </citation>
    <scope>NUCLEOTIDE SEQUENCE [LARGE SCALE GENOMIC DNA]</scope>
</reference>
<comment type="cofactor">
    <cofactor evidence="2">
        <name>Zn(2+)</name>
        <dbReference type="ChEBI" id="CHEBI:29105"/>
    </cofactor>
</comment>
<dbReference type="PANTHER" id="PTHR11533">
    <property type="entry name" value="PROTEASE M1 ZINC METALLOPROTEASE"/>
    <property type="match status" value="1"/>
</dbReference>
<keyword evidence="10" id="KW-0862">Zinc</keyword>
<evidence type="ECO:0000256" key="1">
    <source>
        <dbReference type="ARBA" id="ARBA00000098"/>
    </source>
</evidence>
<feature type="domain" description="Peptidase M1 membrane alanine aminopeptidase" evidence="13">
    <location>
        <begin position="254"/>
        <end position="464"/>
    </location>
</feature>
<dbReference type="InterPro" id="IPR042097">
    <property type="entry name" value="Aminopeptidase_N-like_N_sf"/>
</dbReference>
<dbReference type="SUPFAM" id="SSF63737">
    <property type="entry name" value="Leukotriene A4 hydrolase N-terminal domain"/>
    <property type="match status" value="1"/>
</dbReference>
<evidence type="ECO:0000259" key="14">
    <source>
        <dbReference type="Pfam" id="PF17900"/>
    </source>
</evidence>
<comment type="similarity">
    <text evidence="3">Belongs to the peptidase M1 family.</text>
</comment>
<evidence type="ECO:0000256" key="3">
    <source>
        <dbReference type="ARBA" id="ARBA00010136"/>
    </source>
</evidence>
<dbReference type="Proteomes" id="UP000218767">
    <property type="component" value="Unassembled WGS sequence"/>
</dbReference>
<dbReference type="PROSITE" id="PS51257">
    <property type="entry name" value="PROKAR_LIPOPROTEIN"/>
    <property type="match status" value="1"/>
</dbReference>
<keyword evidence="12" id="KW-0732">Signal</keyword>
<evidence type="ECO:0000256" key="8">
    <source>
        <dbReference type="ARBA" id="ARBA00022723"/>
    </source>
</evidence>
<sequence length="855" mass="97361">MSKMLKIFSLSALLAIVVTSCVPKITPTDQGIPWALAEHRSETISDLRYHFALDIPQSRTEVITGKSRIRLDWNDRSAQPLVIDFLLPQHRVHTVLVNGMETDWKPVNDHIVIPATALNPGMNSIDLTFDAGDEAFNRREDFLYALFVPDRAHFSLPLFDQPNLKGQVTWEVTVPEQWKVIANGPEATSNTQNGRTHFTFLETQPMPSYLFAIAAGVFERETAEINGRTFNMYHRETDTDKVARNRDEIFRLHASTLDWLEDYTQIDYPFQKFDFVLIPSFQYGGMEHPGGILYRQAGIFLDETATQNQMLGRASLIAHETAHMWFGDLVTMNWFDDVWTKEVFANFMAAKIVNPSFPEVDHELRFLTAHHPTAYSVDRTDGANPIRQPLENLRFAGTLYGAIIYQKAPIVMRHLENRVGADLFRDGMREYLSTYAYGNATWPDLIALLDERSEQDLAAWSQVWIEEAGRPSISISWEDGDVVIRQQDPAKRARVWPQTLEMRIGSIDANELITIELGSEPQRLQGFSNAKFILPNGSGIEYGEFILDTQSQVYLIANVDALDTALLRGATWVTLWEQLLEGRLAPSVFLQTALDSLAIEQNELIVSRILAYTSTIYWNYLSSSERRSWSSEVENLLWSQVMSERSRSGRSSFYSAYRNLTITEEGVSRLQRLWTGDDQVAELPLSELDQISLASGLAIKGIANAEEVLSQQQERIENPDRLARFKFLRASLSVDPAVRANFFESLKFESNRDREAWVVAGLYNIHHPLRAGESIELIYPALNMIEEIQETGDIFFPGRWLDSTLQGHNSLAAAETVKRFLDSRPNLSTRLRLKILQSADEVFRSARLLHGWDVD</sequence>
<evidence type="ECO:0000259" key="13">
    <source>
        <dbReference type="Pfam" id="PF01433"/>
    </source>
</evidence>
<dbReference type="GO" id="GO:0005615">
    <property type="term" value="C:extracellular space"/>
    <property type="evidence" value="ECO:0007669"/>
    <property type="project" value="TreeGrafter"/>
</dbReference>
<comment type="catalytic activity">
    <reaction evidence="1">
        <text>Release of an N-terminal amino acid, Xaa-|-Yaa- from a peptide, amide or arylamide. Xaa is preferably Ala, but may be most amino acids including Pro (slow action). When a terminal hydrophobic residue is followed by a prolyl residue, the two may be released as an intact Xaa-Pro dipeptide.</text>
        <dbReference type="EC" id="3.4.11.2"/>
    </reaction>
</comment>
<dbReference type="Gene3D" id="2.60.40.1730">
    <property type="entry name" value="tricorn interacting facor f3 domain"/>
    <property type="match status" value="1"/>
</dbReference>
<dbReference type="GO" id="GO:0016020">
    <property type="term" value="C:membrane"/>
    <property type="evidence" value="ECO:0007669"/>
    <property type="project" value="TreeGrafter"/>
</dbReference>
<dbReference type="Pfam" id="PF17900">
    <property type="entry name" value="Peptidase_M1_N"/>
    <property type="match status" value="1"/>
</dbReference>
<keyword evidence="9" id="KW-0378">Hydrolase</keyword>
<feature type="chain" id="PRO_5011997681" description="Aminopeptidase N" evidence="12">
    <location>
        <begin position="21"/>
        <end position="855"/>
    </location>
</feature>
<dbReference type="Gene3D" id="1.10.390.10">
    <property type="entry name" value="Neutral Protease Domain 2"/>
    <property type="match status" value="1"/>
</dbReference>
<keyword evidence="11" id="KW-0482">Metalloprotease</keyword>